<dbReference type="SFLD" id="SFLDS00019">
    <property type="entry name" value="Glutathione_Transferase_(cytos"/>
    <property type="match status" value="1"/>
</dbReference>
<name>A0A2W5KFX2_ANCNO</name>
<evidence type="ECO:0000313" key="4">
    <source>
        <dbReference type="EMBL" id="PZQ13715.1"/>
    </source>
</evidence>
<accession>A0A2W5KFX2</accession>
<dbReference type="InterPro" id="IPR010987">
    <property type="entry name" value="Glutathione-S-Trfase_C-like"/>
</dbReference>
<dbReference type="SUPFAM" id="SSF52833">
    <property type="entry name" value="Thioredoxin-like"/>
    <property type="match status" value="1"/>
</dbReference>
<evidence type="ECO:0000259" key="2">
    <source>
        <dbReference type="PROSITE" id="PS50404"/>
    </source>
</evidence>
<dbReference type="GO" id="GO:0016740">
    <property type="term" value="F:transferase activity"/>
    <property type="evidence" value="ECO:0007669"/>
    <property type="project" value="UniProtKB-KW"/>
</dbReference>
<dbReference type="SFLD" id="SFLDG01150">
    <property type="entry name" value="Main.1:_Beta-like"/>
    <property type="match status" value="1"/>
</dbReference>
<dbReference type="AlphaFoldDB" id="A0A2W5KFX2"/>
<dbReference type="Proteomes" id="UP000249577">
    <property type="component" value="Unassembled WGS sequence"/>
</dbReference>
<dbReference type="PANTHER" id="PTHR44051:SF2">
    <property type="entry name" value="HYPOTHETICAL GLUTATHIONE S-TRANSFERASE LIKE PROTEIN"/>
    <property type="match status" value="1"/>
</dbReference>
<dbReference type="Pfam" id="PF02798">
    <property type="entry name" value="GST_N"/>
    <property type="match status" value="1"/>
</dbReference>
<comment type="caution">
    <text evidence="4">The sequence shown here is derived from an EMBL/GenBank/DDBJ whole genome shotgun (WGS) entry which is preliminary data.</text>
</comment>
<dbReference type="InterPro" id="IPR040079">
    <property type="entry name" value="Glutathione_S-Trfase"/>
</dbReference>
<feature type="domain" description="GST C-terminal" evidence="3">
    <location>
        <begin position="86"/>
        <end position="210"/>
    </location>
</feature>
<dbReference type="SUPFAM" id="SSF47616">
    <property type="entry name" value="GST C-terminal domain-like"/>
    <property type="match status" value="1"/>
</dbReference>
<keyword evidence="4" id="KW-0808">Transferase</keyword>
<dbReference type="InterPro" id="IPR036282">
    <property type="entry name" value="Glutathione-S-Trfase_C_sf"/>
</dbReference>
<dbReference type="Pfam" id="PF00043">
    <property type="entry name" value="GST_C"/>
    <property type="match status" value="1"/>
</dbReference>
<dbReference type="Gene3D" id="3.40.30.10">
    <property type="entry name" value="Glutaredoxin"/>
    <property type="match status" value="1"/>
</dbReference>
<evidence type="ECO:0000313" key="5">
    <source>
        <dbReference type="Proteomes" id="UP000249577"/>
    </source>
</evidence>
<dbReference type="EMBL" id="QFPN01000007">
    <property type="protein sequence ID" value="PZQ13715.1"/>
    <property type="molecule type" value="Genomic_DNA"/>
</dbReference>
<dbReference type="CDD" id="cd03056">
    <property type="entry name" value="GST_N_4"/>
    <property type="match status" value="1"/>
</dbReference>
<feature type="domain" description="GST N-terminal" evidence="2">
    <location>
        <begin position="2"/>
        <end position="83"/>
    </location>
</feature>
<dbReference type="SFLD" id="SFLDG00358">
    <property type="entry name" value="Main_(cytGST)"/>
    <property type="match status" value="1"/>
</dbReference>
<organism evidence="4 5">
    <name type="scientific">Ancylobacter novellus</name>
    <name type="common">Thiobacillus novellus</name>
    <dbReference type="NCBI Taxonomy" id="921"/>
    <lineage>
        <taxon>Bacteria</taxon>
        <taxon>Pseudomonadati</taxon>
        <taxon>Pseudomonadota</taxon>
        <taxon>Alphaproteobacteria</taxon>
        <taxon>Hyphomicrobiales</taxon>
        <taxon>Xanthobacteraceae</taxon>
        <taxon>Ancylobacter</taxon>
    </lineage>
</organism>
<proteinExistence type="inferred from homology"/>
<evidence type="ECO:0000256" key="1">
    <source>
        <dbReference type="RuleBase" id="RU003494"/>
    </source>
</evidence>
<gene>
    <name evidence="4" type="ORF">DI565_14365</name>
</gene>
<dbReference type="PROSITE" id="PS50404">
    <property type="entry name" value="GST_NTER"/>
    <property type="match status" value="1"/>
</dbReference>
<comment type="similarity">
    <text evidence="1">Belongs to the GST superfamily.</text>
</comment>
<reference evidence="4 5" key="1">
    <citation type="submission" date="2017-08" db="EMBL/GenBank/DDBJ databases">
        <title>Infants hospitalized years apart are colonized by the same room-sourced microbial strains.</title>
        <authorList>
            <person name="Brooks B."/>
            <person name="Olm M.R."/>
            <person name="Firek B.A."/>
            <person name="Baker R."/>
            <person name="Thomas B.C."/>
            <person name="Morowitz M.J."/>
            <person name="Banfield J.F."/>
        </authorList>
    </citation>
    <scope>NUCLEOTIDE SEQUENCE [LARGE SCALE GENOMIC DNA]</scope>
    <source>
        <strain evidence="4">S2_005_003_R2_43</strain>
    </source>
</reference>
<dbReference type="InterPro" id="IPR004046">
    <property type="entry name" value="GST_C"/>
</dbReference>
<dbReference type="PANTHER" id="PTHR44051">
    <property type="entry name" value="GLUTATHIONE S-TRANSFERASE-RELATED"/>
    <property type="match status" value="1"/>
</dbReference>
<dbReference type="InterPro" id="IPR036249">
    <property type="entry name" value="Thioredoxin-like_sf"/>
</dbReference>
<protein>
    <submittedName>
        <fullName evidence="4">Glutathione S-transferase</fullName>
    </submittedName>
</protein>
<evidence type="ECO:0000259" key="3">
    <source>
        <dbReference type="PROSITE" id="PS50405"/>
    </source>
</evidence>
<dbReference type="PROSITE" id="PS50405">
    <property type="entry name" value="GST_CTER"/>
    <property type="match status" value="1"/>
</dbReference>
<dbReference type="Gene3D" id="1.20.1050.10">
    <property type="match status" value="1"/>
</dbReference>
<sequence length="210" mass="23887">MAEYQLLCFGESGNSYKAALYLELVGADWEPVFVDFFNGAARTPEFRGENVMGEAPILRHDGLTLTQSGVILDYLVERFGEFGPETPEERREIWRWILFDNHKFTSYLATRRFQLTMLKTGETPVTEFFAGRVKAAFAALEAHLADRTYVVGERLTIADLSLSGYLHYGDELHWDVGAYPAISAWLDRIRATPGWKPPYELMPRGRPVEG</sequence>
<dbReference type="InterPro" id="IPR004045">
    <property type="entry name" value="Glutathione_S-Trfase_N"/>
</dbReference>